<dbReference type="Gene3D" id="3.90.1030.20">
    <property type="entry name" value="DNA polymerase delta, p66 (Cdc27) subunit, wHTH domain"/>
    <property type="match status" value="1"/>
</dbReference>
<dbReference type="InterPro" id="IPR041913">
    <property type="entry name" value="POLD3_sf"/>
</dbReference>
<organism evidence="1 2">
    <name type="scientific">Bonamia ostreae</name>
    <dbReference type="NCBI Taxonomy" id="126728"/>
    <lineage>
        <taxon>Eukaryota</taxon>
        <taxon>Sar</taxon>
        <taxon>Rhizaria</taxon>
        <taxon>Endomyxa</taxon>
        <taxon>Ascetosporea</taxon>
        <taxon>Haplosporida</taxon>
        <taxon>Bonamia</taxon>
    </lineage>
</organism>
<accession>A0ABV2AK64</accession>
<gene>
    <name evidence="1" type="ORF">MHBO_001751</name>
</gene>
<dbReference type="EMBL" id="JBDODL010000480">
    <property type="protein sequence ID" value="MES1920022.1"/>
    <property type="molecule type" value="Genomic_DNA"/>
</dbReference>
<evidence type="ECO:0000313" key="1">
    <source>
        <dbReference type="EMBL" id="MES1920022.1"/>
    </source>
</evidence>
<name>A0ABV2AK64_9EUKA</name>
<reference evidence="1 2" key="1">
    <citation type="journal article" date="2024" name="BMC Biol.">
        <title>Comparative genomics of Ascetosporea gives new insight into the evolutionary basis for animal parasitism in Rhizaria.</title>
        <authorList>
            <person name="Hiltunen Thoren M."/>
            <person name="Onut-Brannstrom I."/>
            <person name="Alfjorden A."/>
            <person name="Peckova H."/>
            <person name="Swords F."/>
            <person name="Hooper C."/>
            <person name="Holzer A.S."/>
            <person name="Bass D."/>
            <person name="Burki F."/>
        </authorList>
    </citation>
    <scope>NUCLEOTIDE SEQUENCE [LARGE SCALE GENOMIC DNA]</scope>
    <source>
        <strain evidence="1">20-A016</strain>
    </source>
</reference>
<evidence type="ECO:0000313" key="2">
    <source>
        <dbReference type="Proteomes" id="UP001439008"/>
    </source>
</evidence>
<dbReference type="Proteomes" id="UP001439008">
    <property type="component" value="Unassembled WGS sequence"/>
</dbReference>
<keyword evidence="2" id="KW-1185">Reference proteome</keyword>
<comment type="caution">
    <text evidence="1">The sequence shown here is derived from an EMBL/GenBank/DDBJ whole genome shotgun (WGS) entry which is preliminary data.</text>
</comment>
<proteinExistence type="predicted"/>
<sequence>MDKEDLILAEIKDIVINQKSKIDPKTIALKFSVDLNFSNRIFSKFIQNYGNKTKTKYLIIGQKKGIETIKISFSPQQTDFDDIRKVQIFSVENPDFSDISNNIWDYENTTDYYNKKQKLEKF</sequence>
<protein>
    <submittedName>
        <fullName evidence="1">Uncharacterized protein</fullName>
    </submittedName>
</protein>